<dbReference type="Gene3D" id="2.60.120.260">
    <property type="entry name" value="Galactose-binding domain-like"/>
    <property type="match status" value="1"/>
</dbReference>
<dbReference type="EMBL" id="JBHSCY010000002">
    <property type="protein sequence ID" value="MFC4269636.1"/>
    <property type="molecule type" value="Genomic_DNA"/>
</dbReference>
<dbReference type="GO" id="GO:0016787">
    <property type="term" value="F:hydrolase activity"/>
    <property type="evidence" value="ECO:0007669"/>
    <property type="project" value="UniProtKB-KW"/>
</dbReference>
<name>A0ABV8RBE0_9FLAO</name>
<gene>
    <name evidence="1" type="ORF">ACFOWD_12015</name>
</gene>
<dbReference type="PROSITE" id="PS51257">
    <property type="entry name" value="PROKAR_LIPOPROTEIN"/>
    <property type="match status" value="1"/>
</dbReference>
<reference evidence="2" key="1">
    <citation type="journal article" date="2019" name="Int. J. Syst. Evol. Microbiol.">
        <title>The Global Catalogue of Microorganisms (GCM) 10K type strain sequencing project: providing services to taxonomists for standard genome sequencing and annotation.</title>
        <authorList>
            <consortium name="The Broad Institute Genomics Platform"/>
            <consortium name="The Broad Institute Genome Sequencing Center for Infectious Disease"/>
            <person name="Wu L."/>
            <person name="Ma J."/>
        </authorList>
    </citation>
    <scope>NUCLEOTIDE SEQUENCE [LARGE SCALE GENOMIC DNA]</scope>
    <source>
        <strain evidence="2">CECT 8655</strain>
    </source>
</reference>
<sequence>MKTIQNIKQKSILILLLSVVFLGCEREISDEAVLASFSSTGEIFTDSPVGLGSDFYFPYGGSKATAWTVDETEAYEGSASMRFDVPNADDPNGNFAGAIFRIDGAGRDLTKYDALTFWIKASQGVTIGELGFGEDFILNEYVTTLTNVSVGTAWTKVIIPIPDASKLKQERGMFRYSAGTQGTNGGGFTFWVDELKFEKLGTIAHPRPKIFNGVDESEQTFIGATISISGLFQTFNLPTGADVTVIASPKYFDFSSSDNAVATVSDLGVVSVSGTGNAIISATLNGDTAEGSLTVNSLGQFTPAPTPTEPAANVLSIFSDAYTNEPVDFYNGYYAPFQTTQGQNDITINGDNIIKYSLLNFVGIEFKNPTIDASQMDFLHIDIQVENTINPGDFVAVELADFGADGAFGGGDDSSGRIVFNSFTTGNWVSLDIPLGNFNLTSKLNLGQMLFITEGTNPNVTGSITDILVDNIYLYKTTGPTIPFNFDDANVDYSFTTFNGASFTVVDNPQLSGINATASKVGALTNSGNQWEGCYTDLDSPLNLANGNKVKFKLYSTSAVPVLLKLEGGLNSAAPVEIAVNHTGSGWEELEFTFNSTNQYERFTLFVDGPGNTSGTFYIDDVLQTN</sequence>
<dbReference type="SUPFAM" id="SSF49785">
    <property type="entry name" value="Galactose-binding domain-like"/>
    <property type="match status" value="2"/>
</dbReference>
<keyword evidence="1" id="KW-0378">Hydrolase</keyword>
<dbReference type="Gene3D" id="2.60.120.430">
    <property type="entry name" value="Galactose-binding lectin"/>
    <property type="match status" value="1"/>
</dbReference>
<organism evidence="1 2">
    <name type="scientific">Polaribacter marinivivus</name>
    <dbReference type="NCBI Taxonomy" id="1524260"/>
    <lineage>
        <taxon>Bacteria</taxon>
        <taxon>Pseudomonadati</taxon>
        <taxon>Bacteroidota</taxon>
        <taxon>Flavobacteriia</taxon>
        <taxon>Flavobacteriales</taxon>
        <taxon>Flavobacteriaceae</taxon>
    </lineage>
</organism>
<proteinExistence type="predicted"/>
<dbReference type="InterPro" id="IPR008964">
    <property type="entry name" value="Invasin/intimin_cell_adhesion"/>
</dbReference>
<dbReference type="Gene3D" id="2.60.40.1080">
    <property type="match status" value="1"/>
</dbReference>
<evidence type="ECO:0000313" key="2">
    <source>
        <dbReference type="Proteomes" id="UP001595826"/>
    </source>
</evidence>
<dbReference type="RefSeq" id="WP_377410865.1">
    <property type="nucleotide sequence ID" value="NZ_JBHSCY010000002.1"/>
</dbReference>
<protein>
    <submittedName>
        <fullName evidence="1">Glycosyl hydrolase family 16</fullName>
    </submittedName>
</protein>
<dbReference type="InterPro" id="IPR008979">
    <property type="entry name" value="Galactose-bd-like_sf"/>
</dbReference>
<dbReference type="SUPFAM" id="SSF49373">
    <property type="entry name" value="Invasin/intimin cell-adhesion fragments"/>
    <property type="match status" value="1"/>
</dbReference>
<comment type="caution">
    <text evidence="1">The sequence shown here is derived from an EMBL/GenBank/DDBJ whole genome shotgun (WGS) entry which is preliminary data.</text>
</comment>
<evidence type="ECO:0000313" key="1">
    <source>
        <dbReference type="EMBL" id="MFC4269636.1"/>
    </source>
</evidence>
<keyword evidence="2" id="KW-1185">Reference proteome</keyword>
<dbReference type="Proteomes" id="UP001595826">
    <property type="component" value="Unassembled WGS sequence"/>
</dbReference>
<accession>A0ABV8RBE0</accession>